<evidence type="ECO:0000256" key="5">
    <source>
        <dbReference type="ARBA" id="ARBA00022801"/>
    </source>
</evidence>
<name>I5AU27_EUBC6</name>
<dbReference type="InterPro" id="IPR003141">
    <property type="entry name" value="Pol/His_phosphatase_N"/>
</dbReference>
<comment type="catalytic activity">
    <reaction evidence="7 8">
        <text>L-histidinol phosphate + H2O = L-histidinol + phosphate</text>
        <dbReference type="Rhea" id="RHEA:14465"/>
        <dbReference type="ChEBI" id="CHEBI:15377"/>
        <dbReference type="ChEBI" id="CHEBI:43474"/>
        <dbReference type="ChEBI" id="CHEBI:57699"/>
        <dbReference type="ChEBI" id="CHEBI:57980"/>
        <dbReference type="EC" id="3.1.3.15"/>
    </reaction>
</comment>
<evidence type="ECO:0000259" key="9">
    <source>
        <dbReference type="SMART" id="SM00481"/>
    </source>
</evidence>
<sequence>MYLADYHTHTHYSFDGMGDPEEMCRRAVELGLQELAFTDHMDIFTVHSYDYILNCRELYPELLACREKWADKLRVVIGAELGQPMANPAAAGAFLQDHPELDFVIGSIHQMENDLDVYYYNFRRRDPRDVYNHYLDWLLDLAENYDYDVIGHITYPLRYMGEAGFSLDISPFMEKIEHLFQIIIRRDKGIELNVSGFRQSIQTSMPTPKLLKFYHDCGGRILTIGSDAHASGDVGAYIRVGQEIARECGFTSLASYSKRVPTLRPF</sequence>
<dbReference type="SUPFAM" id="SSF89550">
    <property type="entry name" value="PHP domain-like"/>
    <property type="match status" value="1"/>
</dbReference>
<dbReference type="AlphaFoldDB" id="I5AU27"/>
<dbReference type="UniPathway" id="UPA00031">
    <property type="reaction ID" value="UER00013"/>
</dbReference>
<dbReference type="GO" id="GO:0004401">
    <property type="term" value="F:histidinol-phosphatase activity"/>
    <property type="evidence" value="ECO:0007669"/>
    <property type="project" value="UniProtKB-UniRule"/>
</dbReference>
<evidence type="ECO:0000256" key="6">
    <source>
        <dbReference type="ARBA" id="ARBA00023102"/>
    </source>
</evidence>
<evidence type="ECO:0000313" key="10">
    <source>
        <dbReference type="EMBL" id="EIM57300.1"/>
    </source>
</evidence>
<reference evidence="10 11" key="1">
    <citation type="submission" date="2010-08" db="EMBL/GenBank/DDBJ databases">
        <authorList>
            <consortium name="US DOE Joint Genome Institute (JGI-PGF)"/>
            <person name="Lucas S."/>
            <person name="Copeland A."/>
            <person name="Lapidus A."/>
            <person name="Cheng J.-F."/>
            <person name="Bruce D."/>
            <person name="Goodwin L."/>
            <person name="Pitluck S."/>
            <person name="Land M.L."/>
            <person name="Hauser L."/>
            <person name="Chang Y.-J."/>
            <person name="Anderson I.J."/>
            <person name="Johnson E."/>
            <person name="Mulhopadhyay B."/>
            <person name="Kyrpides N."/>
            <person name="Woyke T.J."/>
        </authorList>
    </citation>
    <scope>NUCLEOTIDE SEQUENCE [LARGE SCALE GENOMIC DNA]</scope>
    <source>
        <strain evidence="10 11">6</strain>
    </source>
</reference>
<dbReference type="Pfam" id="PF02811">
    <property type="entry name" value="PHP"/>
    <property type="match status" value="1"/>
</dbReference>
<evidence type="ECO:0000256" key="8">
    <source>
        <dbReference type="RuleBase" id="RU366003"/>
    </source>
</evidence>
<dbReference type="GO" id="GO:0005737">
    <property type="term" value="C:cytoplasm"/>
    <property type="evidence" value="ECO:0007669"/>
    <property type="project" value="TreeGrafter"/>
</dbReference>
<keyword evidence="5 8" id="KW-0378">Hydrolase</keyword>
<dbReference type="InterPro" id="IPR016195">
    <property type="entry name" value="Pol/histidinol_Pase-like"/>
</dbReference>
<keyword evidence="11" id="KW-1185">Reference proteome</keyword>
<dbReference type="InterPro" id="IPR010140">
    <property type="entry name" value="Histidinol_P_phosphatase_HisJ"/>
</dbReference>
<evidence type="ECO:0000256" key="2">
    <source>
        <dbReference type="ARBA" id="ARBA00009152"/>
    </source>
</evidence>
<comment type="pathway">
    <text evidence="1 8">Amino-acid biosynthesis; L-histidine biosynthesis; L-histidine from 5-phospho-alpha-D-ribose 1-diphosphate: step 8/9.</text>
</comment>
<dbReference type="PANTHER" id="PTHR21039">
    <property type="entry name" value="HISTIDINOL PHOSPHATASE-RELATED"/>
    <property type="match status" value="1"/>
</dbReference>
<evidence type="ECO:0000256" key="1">
    <source>
        <dbReference type="ARBA" id="ARBA00004970"/>
    </source>
</evidence>
<dbReference type="Gene3D" id="3.20.20.140">
    <property type="entry name" value="Metal-dependent hydrolases"/>
    <property type="match status" value="1"/>
</dbReference>
<dbReference type="EC" id="3.1.3.15" evidence="3 8"/>
<proteinExistence type="inferred from homology"/>
<keyword evidence="4 8" id="KW-0028">Amino-acid biosynthesis</keyword>
<keyword evidence="6 8" id="KW-0368">Histidine biosynthesis</keyword>
<feature type="domain" description="Polymerase/histidinol phosphatase N-terminal" evidence="9">
    <location>
        <begin position="4"/>
        <end position="85"/>
    </location>
</feature>
<dbReference type="NCBIfam" id="TIGR01856">
    <property type="entry name" value="hisJ_fam"/>
    <property type="match status" value="1"/>
</dbReference>
<dbReference type="EMBL" id="CM001487">
    <property type="protein sequence ID" value="EIM57300.1"/>
    <property type="molecule type" value="Genomic_DNA"/>
</dbReference>
<dbReference type="GO" id="GO:0000105">
    <property type="term" value="P:L-histidine biosynthetic process"/>
    <property type="evidence" value="ECO:0007669"/>
    <property type="project" value="UniProtKB-UniRule"/>
</dbReference>
<dbReference type="SMART" id="SM00481">
    <property type="entry name" value="POLIIIAc"/>
    <property type="match status" value="1"/>
</dbReference>
<protein>
    <recommendedName>
        <fullName evidence="3 8">Histidinol-phosphatase</fullName>
        <shortName evidence="8">HolPase</shortName>
        <ecNumber evidence="3 8">3.1.3.15</ecNumber>
    </recommendedName>
</protein>
<evidence type="ECO:0000256" key="3">
    <source>
        <dbReference type="ARBA" id="ARBA00013085"/>
    </source>
</evidence>
<organism evidence="10 11">
    <name type="scientific">Eubacterium cellulosolvens (strain ATCC 43171 / JCM 9499 / 6)</name>
    <name type="common">Cillobacterium cellulosolvens</name>
    <dbReference type="NCBI Taxonomy" id="633697"/>
    <lineage>
        <taxon>Bacteria</taxon>
        <taxon>Bacillati</taxon>
        <taxon>Bacillota</taxon>
        <taxon>Clostridia</taxon>
        <taxon>Eubacteriales</taxon>
        <taxon>Eubacteriaceae</taxon>
        <taxon>Eubacterium</taxon>
    </lineage>
</organism>
<dbReference type="Proteomes" id="UP000005753">
    <property type="component" value="Chromosome"/>
</dbReference>
<reference evidence="10 11" key="2">
    <citation type="submission" date="2012-02" db="EMBL/GenBank/DDBJ databases">
        <title>Improved High-Quality Draft sequence of Eubacterium cellulosolvens 6.</title>
        <authorList>
            <consortium name="US DOE Joint Genome Institute"/>
            <person name="Lucas S."/>
            <person name="Han J."/>
            <person name="Lapidus A."/>
            <person name="Cheng J.-F."/>
            <person name="Goodwin L."/>
            <person name="Pitluck S."/>
            <person name="Peters L."/>
            <person name="Mikhailova N."/>
            <person name="Gu W."/>
            <person name="Detter J.C."/>
            <person name="Han C."/>
            <person name="Tapia R."/>
            <person name="Land M."/>
            <person name="Hauser L."/>
            <person name="Kyrpides N."/>
            <person name="Ivanova N."/>
            <person name="Pagani I."/>
            <person name="Johnson E."/>
            <person name="Mukhopadhyay B."/>
            <person name="Anderson I."/>
            <person name="Woyke T."/>
        </authorList>
    </citation>
    <scope>NUCLEOTIDE SEQUENCE [LARGE SCALE GENOMIC DNA]</scope>
    <source>
        <strain evidence="10 11">6</strain>
    </source>
</reference>
<dbReference type="STRING" id="633697.EubceDRAFT1_1505"/>
<evidence type="ECO:0000313" key="11">
    <source>
        <dbReference type="Proteomes" id="UP000005753"/>
    </source>
</evidence>
<dbReference type="eggNOG" id="COG1387">
    <property type="taxonomic scope" value="Bacteria"/>
</dbReference>
<evidence type="ECO:0000256" key="7">
    <source>
        <dbReference type="ARBA" id="ARBA00049158"/>
    </source>
</evidence>
<dbReference type="PANTHER" id="PTHR21039:SF0">
    <property type="entry name" value="HISTIDINOL-PHOSPHATASE"/>
    <property type="match status" value="1"/>
</dbReference>
<comment type="similarity">
    <text evidence="2 8">Belongs to the PHP hydrolase family. HisK subfamily.</text>
</comment>
<gene>
    <name evidence="10" type="ORF">EubceDRAFT1_1505</name>
</gene>
<dbReference type="InterPro" id="IPR004013">
    <property type="entry name" value="PHP_dom"/>
</dbReference>
<dbReference type="HOGENOM" id="CLU_054611_3_0_9"/>
<accession>I5AU27</accession>
<evidence type="ECO:0000256" key="4">
    <source>
        <dbReference type="ARBA" id="ARBA00022605"/>
    </source>
</evidence>